<feature type="transmembrane region" description="Helical" evidence="6">
    <location>
        <begin position="281"/>
        <end position="303"/>
    </location>
</feature>
<evidence type="ECO:0000313" key="7">
    <source>
        <dbReference type="EMBL" id="SFG18630.1"/>
    </source>
</evidence>
<protein>
    <submittedName>
        <fullName evidence="7">Membrane protein</fullName>
    </submittedName>
</protein>
<sequence length="344" mass="37313">MATSTQSDRKRTDEYGIERTTADDPGFVDKLRDKWGWFDHVMLMQERYSTMGGNQYAAGITYFSVLAIFPILMLVFAAVGFFLASRPETLQSIQDQIAGSVDGKLQDVINEVLDTAIEQRSAVAGIGALTTLWSGLGWMNNLRYGVSKMWRLDPTEGNFLKKKAMDLLGLIGLLLSMIVAFAVTAIGASGLTQKLLVMVGLDHVPGIRLITFLVALAVGILANYLVMFWLIKFLPRTKVPLKSAAKAALIGAVAFELIKQLGSVFASNALSNPAGATFGPIIALMVVMYLVWRVVLYCSAWAATTEESLQKTKLPAPPPAVIRVRAAAPKAGLVQDLKTLVSGR</sequence>
<dbReference type="Proteomes" id="UP000199065">
    <property type="component" value="Unassembled WGS sequence"/>
</dbReference>
<feature type="transmembrane region" description="Helical" evidence="6">
    <location>
        <begin position="167"/>
        <end position="189"/>
    </location>
</feature>
<dbReference type="OrthoDB" id="4127374at2"/>
<evidence type="ECO:0000256" key="6">
    <source>
        <dbReference type="SAM" id="Phobius"/>
    </source>
</evidence>
<proteinExistence type="predicted"/>
<feature type="transmembrane region" description="Helical" evidence="6">
    <location>
        <begin position="60"/>
        <end position="84"/>
    </location>
</feature>
<dbReference type="PANTHER" id="PTHR30213:SF1">
    <property type="entry name" value="INNER MEMBRANE PROTEIN YHJD"/>
    <property type="match status" value="1"/>
</dbReference>
<keyword evidence="5 6" id="KW-0472">Membrane</keyword>
<comment type="subcellular location">
    <subcellularLocation>
        <location evidence="1">Cell membrane</location>
        <topology evidence="1">Multi-pass membrane protein</topology>
    </subcellularLocation>
</comment>
<keyword evidence="2" id="KW-1003">Cell membrane</keyword>
<dbReference type="InterPro" id="IPR017039">
    <property type="entry name" value="Virul_fac_BrkB"/>
</dbReference>
<organism evidence="7 8">
    <name type="scientific">Corynebacterium spheniscorum</name>
    <dbReference type="NCBI Taxonomy" id="185761"/>
    <lineage>
        <taxon>Bacteria</taxon>
        <taxon>Bacillati</taxon>
        <taxon>Actinomycetota</taxon>
        <taxon>Actinomycetes</taxon>
        <taxon>Mycobacteriales</taxon>
        <taxon>Corynebacteriaceae</taxon>
        <taxon>Corynebacterium</taxon>
    </lineage>
</organism>
<name>A0A1I2PSN1_9CORY</name>
<feature type="transmembrane region" description="Helical" evidence="6">
    <location>
        <begin position="243"/>
        <end position="261"/>
    </location>
</feature>
<dbReference type="RefSeq" id="WP_092283480.1">
    <property type="nucleotide sequence ID" value="NZ_FOPJ01000001.1"/>
</dbReference>
<accession>A0A1I2PSN1</accession>
<evidence type="ECO:0000256" key="3">
    <source>
        <dbReference type="ARBA" id="ARBA00022692"/>
    </source>
</evidence>
<evidence type="ECO:0000256" key="2">
    <source>
        <dbReference type="ARBA" id="ARBA00022475"/>
    </source>
</evidence>
<dbReference type="AlphaFoldDB" id="A0A1I2PSN1"/>
<reference evidence="7 8" key="1">
    <citation type="submission" date="2016-10" db="EMBL/GenBank/DDBJ databases">
        <authorList>
            <person name="de Groot N.N."/>
        </authorList>
    </citation>
    <scope>NUCLEOTIDE SEQUENCE [LARGE SCALE GENOMIC DNA]</scope>
    <source>
        <strain>J11</strain>
        <strain evidence="8">PG 39</strain>
    </source>
</reference>
<keyword evidence="4 6" id="KW-1133">Transmembrane helix</keyword>
<evidence type="ECO:0000256" key="1">
    <source>
        <dbReference type="ARBA" id="ARBA00004651"/>
    </source>
</evidence>
<dbReference type="STRING" id="185761.SAMN05660282_00190"/>
<evidence type="ECO:0000313" key="8">
    <source>
        <dbReference type="Proteomes" id="UP000199065"/>
    </source>
</evidence>
<keyword evidence="3 6" id="KW-0812">Transmembrane</keyword>
<dbReference type="Pfam" id="PF03631">
    <property type="entry name" value="Virul_fac_BrkB"/>
    <property type="match status" value="1"/>
</dbReference>
<keyword evidence="8" id="KW-1185">Reference proteome</keyword>
<gene>
    <name evidence="7" type="ORF">SAMN05660282_00190</name>
</gene>
<feature type="transmembrane region" description="Helical" evidence="6">
    <location>
        <begin position="209"/>
        <end position="231"/>
    </location>
</feature>
<dbReference type="EMBL" id="FOPJ01000001">
    <property type="protein sequence ID" value="SFG18630.1"/>
    <property type="molecule type" value="Genomic_DNA"/>
</dbReference>
<dbReference type="GO" id="GO:0005886">
    <property type="term" value="C:plasma membrane"/>
    <property type="evidence" value="ECO:0007669"/>
    <property type="project" value="UniProtKB-SubCell"/>
</dbReference>
<dbReference type="PANTHER" id="PTHR30213">
    <property type="entry name" value="INNER MEMBRANE PROTEIN YHJD"/>
    <property type="match status" value="1"/>
</dbReference>
<evidence type="ECO:0000256" key="4">
    <source>
        <dbReference type="ARBA" id="ARBA00022989"/>
    </source>
</evidence>
<evidence type="ECO:0000256" key="5">
    <source>
        <dbReference type="ARBA" id="ARBA00023136"/>
    </source>
</evidence>